<dbReference type="Proteomes" id="UP000030676">
    <property type="component" value="Unassembled WGS sequence"/>
</dbReference>
<protein>
    <submittedName>
        <fullName evidence="1">Uncharacterized protein</fullName>
    </submittedName>
</protein>
<sequence>MQPCFRHGPILLSKADVGRRVEPMDDALDWKAFQMAIQGRVGDLFQELSKEQGGDQVDEIISWFDTFHFETHGVLVTEDVLDLEFDRGPSMLQSSYSTSLSRLSSTKIDNNLPIPLAVEFPSGF</sequence>
<organism evidence="1">
    <name type="scientific">Fusarium oxysporum f. sp. conglutinans race 2 54008</name>
    <dbReference type="NCBI Taxonomy" id="1089457"/>
    <lineage>
        <taxon>Eukaryota</taxon>
        <taxon>Fungi</taxon>
        <taxon>Dikarya</taxon>
        <taxon>Ascomycota</taxon>
        <taxon>Pezizomycotina</taxon>
        <taxon>Sordariomycetes</taxon>
        <taxon>Hypocreomycetidae</taxon>
        <taxon>Hypocreales</taxon>
        <taxon>Nectriaceae</taxon>
        <taxon>Fusarium</taxon>
        <taxon>Fusarium oxysporum species complex</taxon>
    </lineage>
</organism>
<reference evidence="1" key="2">
    <citation type="submission" date="2012-05" db="EMBL/GenBank/DDBJ databases">
        <title>The Genome Annotation of Fusarium oxysporum PHW808.</title>
        <authorList>
            <consortium name="The Broad Institute Genomics Platform"/>
            <person name="Ma L.-J."/>
            <person name="Corby-Kistler H."/>
            <person name="Broz K."/>
            <person name="Gale L.R."/>
            <person name="Jonkers W."/>
            <person name="O'Donnell K."/>
            <person name="Ploetz R."/>
            <person name="Steinberg C."/>
            <person name="Schwartz D.C."/>
            <person name="VanEtten H."/>
            <person name="Zhou S."/>
            <person name="Young S.K."/>
            <person name="Zeng Q."/>
            <person name="Gargeya S."/>
            <person name="Fitzgerald M."/>
            <person name="Abouelleil A."/>
            <person name="Alvarado L."/>
            <person name="Chapman S.B."/>
            <person name="Gainer-Dewar J."/>
            <person name="Goldberg J."/>
            <person name="Griggs A."/>
            <person name="Gujja S."/>
            <person name="Hansen M."/>
            <person name="Howarth C."/>
            <person name="Imamovic A."/>
            <person name="Ireland A."/>
            <person name="Larimer J."/>
            <person name="McCowan C."/>
            <person name="Murphy C."/>
            <person name="Pearson M."/>
            <person name="Poon T.W."/>
            <person name="Priest M."/>
            <person name="Roberts A."/>
            <person name="Saif S."/>
            <person name="Shea T."/>
            <person name="Sykes S."/>
            <person name="Wortman J."/>
            <person name="Nusbaum C."/>
            <person name="Birren B."/>
        </authorList>
    </citation>
    <scope>NUCLEOTIDE SEQUENCE</scope>
    <source>
        <strain evidence="1">54008</strain>
    </source>
</reference>
<gene>
    <name evidence="1" type="ORF">FOPG_17377</name>
</gene>
<dbReference type="HOGENOM" id="CLU_2004054_0_0_1"/>
<accession>X0H335</accession>
<evidence type="ECO:0000313" key="1">
    <source>
        <dbReference type="EMBL" id="EXL66445.1"/>
    </source>
</evidence>
<dbReference type="AlphaFoldDB" id="X0H335"/>
<reference evidence="1" key="1">
    <citation type="submission" date="2011-11" db="EMBL/GenBank/DDBJ databases">
        <title>The Genome Sequence of Fusarium oxysporum PHW808.</title>
        <authorList>
            <consortium name="The Broad Institute Genome Sequencing Platform"/>
            <person name="Ma L.-J."/>
            <person name="Gale L.R."/>
            <person name="Schwartz D.C."/>
            <person name="Zhou S."/>
            <person name="Corby-Kistler H."/>
            <person name="Young S.K."/>
            <person name="Zeng Q."/>
            <person name="Gargeya S."/>
            <person name="Fitzgerald M."/>
            <person name="Haas B."/>
            <person name="Abouelleil A."/>
            <person name="Alvarado L."/>
            <person name="Arachchi H.M."/>
            <person name="Berlin A."/>
            <person name="Brown A."/>
            <person name="Chapman S.B."/>
            <person name="Chen Z."/>
            <person name="Dunbar C."/>
            <person name="Freedman E."/>
            <person name="Gearin G."/>
            <person name="Goldberg J."/>
            <person name="Griggs A."/>
            <person name="Gujja S."/>
            <person name="Heiman D."/>
            <person name="Howarth C."/>
            <person name="Larson L."/>
            <person name="Lui A."/>
            <person name="MacDonald P.J.P."/>
            <person name="Montmayeur A."/>
            <person name="Murphy C."/>
            <person name="Neiman D."/>
            <person name="Pearson M."/>
            <person name="Priest M."/>
            <person name="Roberts A."/>
            <person name="Saif S."/>
            <person name="Shea T."/>
            <person name="Shenoy N."/>
            <person name="Sisk P."/>
            <person name="Stolte C."/>
            <person name="Sykes S."/>
            <person name="Wortman J."/>
            <person name="Nusbaum C."/>
            <person name="Birren B."/>
        </authorList>
    </citation>
    <scope>NUCLEOTIDE SEQUENCE [LARGE SCALE GENOMIC DNA]</scope>
    <source>
        <strain evidence="1">54008</strain>
    </source>
</reference>
<name>X0H335_FUSOX</name>
<dbReference type="EMBL" id="JH659039">
    <property type="protein sequence ID" value="EXL66445.1"/>
    <property type="molecule type" value="Genomic_DNA"/>
</dbReference>
<proteinExistence type="predicted"/>
<dbReference type="OrthoDB" id="5244857at2759"/>